<dbReference type="AlphaFoldDB" id="A0A7X7LYR3"/>
<dbReference type="InterPro" id="IPR000866">
    <property type="entry name" value="AhpC/TSA"/>
</dbReference>
<dbReference type="PANTHER" id="PTHR42852:SF17">
    <property type="entry name" value="THIOREDOXIN-LIKE PROTEIN HI_1115"/>
    <property type="match status" value="1"/>
</dbReference>
<dbReference type="PANTHER" id="PTHR42852">
    <property type="entry name" value="THIOL:DISULFIDE INTERCHANGE PROTEIN DSBE"/>
    <property type="match status" value="1"/>
</dbReference>
<protein>
    <submittedName>
        <fullName evidence="3">Protein disulfide oxidoreductase</fullName>
    </submittedName>
</protein>
<evidence type="ECO:0000256" key="1">
    <source>
        <dbReference type="SAM" id="Phobius"/>
    </source>
</evidence>
<dbReference type="Proteomes" id="UP000536534">
    <property type="component" value="Unassembled WGS sequence"/>
</dbReference>
<dbReference type="Gene3D" id="3.40.30.10">
    <property type="entry name" value="Glutaredoxin"/>
    <property type="match status" value="1"/>
</dbReference>
<dbReference type="Pfam" id="PF00578">
    <property type="entry name" value="AhpC-TSA"/>
    <property type="match status" value="1"/>
</dbReference>
<sequence length="184" mass="19721">MTSEDPASSAPVPSPKKPRWRRWAVEIGVFLLVLLAIQWWQARDVPAGPAPAFEAQLADGGRTSLAAWRGAHPGGPTAIYFWADWCPICKAQEGSVDSVADDWPVLTVAMQSGEAETVSRVLAERGLDWPTVVDADGALASRYGLHGVPALVVLDADGDIRSVSLGYTTGFGLRARLWWAGLIS</sequence>
<comment type="caution">
    <text evidence="3">The sequence shown here is derived from an EMBL/GenBank/DDBJ whole genome shotgun (WGS) entry which is preliminary data.</text>
</comment>
<proteinExistence type="predicted"/>
<dbReference type="GO" id="GO:0016491">
    <property type="term" value="F:oxidoreductase activity"/>
    <property type="evidence" value="ECO:0007669"/>
    <property type="project" value="InterPro"/>
</dbReference>
<dbReference type="RefSeq" id="WP_068809140.1">
    <property type="nucleotide sequence ID" value="NZ_MBFM01000005.1"/>
</dbReference>
<evidence type="ECO:0000313" key="4">
    <source>
        <dbReference type="Proteomes" id="UP000536534"/>
    </source>
</evidence>
<dbReference type="InterPro" id="IPR036249">
    <property type="entry name" value="Thioredoxin-like_sf"/>
</dbReference>
<dbReference type="InterPro" id="IPR013766">
    <property type="entry name" value="Thioredoxin_domain"/>
</dbReference>
<organism evidence="3 4">
    <name type="scientific">Thauera phenolivorans</name>
    <dbReference type="NCBI Taxonomy" id="1792543"/>
    <lineage>
        <taxon>Bacteria</taxon>
        <taxon>Pseudomonadati</taxon>
        <taxon>Pseudomonadota</taxon>
        <taxon>Betaproteobacteria</taxon>
        <taxon>Rhodocyclales</taxon>
        <taxon>Zoogloeaceae</taxon>
        <taxon>Thauera</taxon>
    </lineage>
</organism>
<dbReference type="SUPFAM" id="SSF52833">
    <property type="entry name" value="Thioredoxin-like"/>
    <property type="match status" value="1"/>
</dbReference>
<dbReference type="PROSITE" id="PS51352">
    <property type="entry name" value="THIOREDOXIN_2"/>
    <property type="match status" value="1"/>
</dbReference>
<keyword evidence="1" id="KW-0472">Membrane</keyword>
<reference evidence="3 4" key="1">
    <citation type="journal article" date="2020" name="Biotechnol. Biofuels">
        <title>New insights from the biogas microbiome by comprehensive genome-resolved metagenomics of nearly 1600 species originating from multiple anaerobic digesters.</title>
        <authorList>
            <person name="Campanaro S."/>
            <person name="Treu L."/>
            <person name="Rodriguez-R L.M."/>
            <person name="Kovalovszki A."/>
            <person name="Ziels R.M."/>
            <person name="Maus I."/>
            <person name="Zhu X."/>
            <person name="Kougias P.G."/>
            <person name="Basile A."/>
            <person name="Luo G."/>
            <person name="Schluter A."/>
            <person name="Konstantinidis K.T."/>
            <person name="Angelidaki I."/>
        </authorList>
    </citation>
    <scope>NUCLEOTIDE SEQUENCE [LARGE SCALE GENOMIC DNA]</scope>
    <source>
        <strain evidence="3">AS06rmzACSIP_256</strain>
    </source>
</reference>
<keyword evidence="1" id="KW-1133">Transmembrane helix</keyword>
<evidence type="ECO:0000313" key="3">
    <source>
        <dbReference type="EMBL" id="NLF55713.1"/>
    </source>
</evidence>
<dbReference type="OrthoDB" id="9811352at2"/>
<feature type="transmembrane region" description="Helical" evidence="1">
    <location>
        <begin position="23"/>
        <end position="40"/>
    </location>
</feature>
<evidence type="ECO:0000259" key="2">
    <source>
        <dbReference type="PROSITE" id="PS51352"/>
    </source>
</evidence>
<dbReference type="CDD" id="cd03011">
    <property type="entry name" value="TlpA_like_ScsD_MtbDsbE"/>
    <property type="match status" value="1"/>
</dbReference>
<dbReference type="GO" id="GO:0016209">
    <property type="term" value="F:antioxidant activity"/>
    <property type="evidence" value="ECO:0007669"/>
    <property type="project" value="InterPro"/>
</dbReference>
<keyword evidence="1" id="KW-0812">Transmembrane</keyword>
<dbReference type="EMBL" id="JAAYYV010000438">
    <property type="protein sequence ID" value="NLF55713.1"/>
    <property type="molecule type" value="Genomic_DNA"/>
</dbReference>
<gene>
    <name evidence="3" type="ORF">GX576_15195</name>
</gene>
<accession>A0A7X7LYR3</accession>
<name>A0A7X7LYR3_9RHOO</name>
<dbReference type="InterPro" id="IPR050553">
    <property type="entry name" value="Thioredoxin_ResA/DsbE_sf"/>
</dbReference>
<feature type="domain" description="Thioredoxin" evidence="2">
    <location>
        <begin position="44"/>
        <end position="182"/>
    </location>
</feature>